<dbReference type="Gene3D" id="1.10.287.130">
    <property type="match status" value="1"/>
</dbReference>
<dbReference type="SMART" id="SM00388">
    <property type="entry name" value="HisKA"/>
    <property type="match status" value="1"/>
</dbReference>
<dbReference type="Proteomes" id="UP001138757">
    <property type="component" value="Unassembled WGS sequence"/>
</dbReference>
<dbReference type="Pfam" id="PF00512">
    <property type="entry name" value="HisKA"/>
    <property type="match status" value="1"/>
</dbReference>
<dbReference type="InterPro" id="IPR036097">
    <property type="entry name" value="HisK_dim/P_sf"/>
</dbReference>
<proteinExistence type="predicted"/>
<evidence type="ECO:0000256" key="1">
    <source>
        <dbReference type="ARBA" id="ARBA00000085"/>
    </source>
</evidence>
<evidence type="ECO:0000256" key="4">
    <source>
        <dbReference type="ARBA" id="ARBA00022777"/>
    </source>
</evidence>
<dbReference type="RefSeq" id="WP_214621310.1">
    <property type="nucleotide sequence ID" value="NZ_JAHGAW010000001.1"/>
</dbReference>
<feature type="domain" description="Signal transduction histidine kinase dimerisation/phosphoacceptor" evidence="6">
    <location>
        <begin position="348"/>
        <end position="416"/>
    </location>
</feature>
<dbReference type="InterPro" id="IPR050736">
    <property type="entry name" value="Sensor_HK_Regulatory"/>
</dbReference>
<dbReference type="EC" id="2.7.13.3" evidence="2"/>
<dbReference type="PANTHER" id="PTHR43711">
    <property type="entry name" value="TWO-COMPONENT HISTIDINE KINASE"/>
    <property type="match status" value="1"/>
</dbReference>
<keyword evidence="5" id="KW-0902">Two-component regulatory system</keyword>
<evidence type="ECO:0000256" key="2">
    <source>
        <dbReference type="ARBA" id="ARBA00012438"/>
    </source>
</evidence>
<protein>
    <recommendedName>
        <fullName evidence="2">histidine kinase</fullName>
        <ecNumber evidence="2">2.7.13.3</ecNumber>
    </recommendedName>
</protein>
<keyword evidence="4 7" id="KW-0418">Kinase</keyword>
<reference evidence="7" key="1">
    <citation type="submission" date="2021-05" db="EMBL/GenBank/DDBJ databases">
        <title>Genome of Sphingobium sp. strain.</title>
        <authorList>
            <person name="Fan R."/>
        </authorList>
    </citation>
    <scope>NUCLEOTIDE SEQUENCE</scope>
    <source>
        <strain evidence="7">H33</strain>
    </source>
</reference>
<comment type="catalytic activity">
    <reaction evidence="1">
        <text>ATP + protein L-histidine = ADP + protein N-phospho-L-histidine.</text>
        <dbReference type="EC" id="2.7.13.3"/>
    </reaction>
</comment>
<gene>
    <name evidence="7" type="ORF">KK488_01225</name>
</gene>
<accession>A0A9X1AJW4</accession>
<comment type="caution">
    <text evidence="7">The sequence shown here is derived from an EMBL/GenBank/DDBJ whole genome shotgun (WGS) entry which is preliminary data.</text>
</comment>
<dbReference type="EMBL" id="JAHGAW010000001">
    <property type="protein sequence ID" value="MBT2185565.1"/>
    <property type="molecule type" value="Genomic_DNA"/>
</dbReference>
<organism evidence="7 8">
    <name type="scientific">Sphingobium nicotianae</name>
    <dbReference type="NCBI Taxonomy" id="2782607"/>
    <lineage>
        <taxon>Bacteria</taxon>
        <taxon>Pseudomonadati</taxon>
        <taxon>Pseudomonadota</taxon>
        <taxon>Alphaproteobacteria</taxon>
        <taxon>Sphingomonadales</taxon>
        <taxon>Sphingomonadaceae</taxon>
        <taxon>Sphingobium</taxon>
    </lineage>
</organism>
<evidence type="ECO:0000313" key="8">
    <source>
        <dbReference type="Proteomes" id="UP001138757"/>
    </source>
</evidence>
<name>A0A9X1AJW4_9SPHN</name>
<dbReference type="CDD" id="cd00082">
    <property type="entry name" value="HisKA"/>
    <property type="match status" value="1"/>
</dbReference>
<keyword evidence="3" id="KW-0808">Transferase</keyword>
<dbReference type="GO" id="GO:0000155">
    <property type="term" value="F:phosphorelay sensor kinase activity"/>
    <property type="evidence" value="ECO:0007669"/>
    <property type="project" value="InterPro"/>
</dbReference>
<dbReference type="InterPro" id="IPR003661">
    <property type="entry name" value="HisK_dim/P_dom"/>
</dbReference>
<evidence type="ECO:0000259" key="6">
    <source>
        <dbReference type="SMART" id="SM00388"/>
    </source>
</evidence>
<evidence type="ECO:0000256" key="3">
    <source>
        <dbReference type="ARBA" id="ARBA00022679"/>
    </source>
</evidence>
<dbReference type="SUPFAM" id="SSF47384">
    <property type="entry name" value="Homodimeric domain of signal transducing histidine kinase"/>
    <property type="match status" value="1"/>
</dbReference>
<keyword evidence="8" id="KW-1185">Reference proteome</keyword>
<dbReference type="PANTHER" id="PTHR43711:SF1">
    <property type="entry name" value="HISTIDINE KINASE 1"/>
    <property type="match status" value="1"/>
</dbReference>
<evidence type="ECO:0000256" key="5">
    <source>
        <dbReference type="ARBA" id="ARBA00023012"/>
    </source>
</evidence>
<dbReference type="AlphaFoldDB" id="A0A9X1AJW4"/>
<sequence length="578" mass="62139">MRFNDLLSTVLANMGEGTGATVTRWRQCIDLLAQYDVSGAHSANALAPEDRDSILGMIEDMRARLSADQRIASIAELGSRLRSPSLVRLLAQDHPSLVSSMMANVRLTDADWAAIIPDLGPLARSVLRRRTDLGERTQAALRQFGNIDMALPSLVAILETSTSTVIPIDRPLVAANTDLADEAPVRLPDEPSQIGRIVAQIERFTEARGHRQDDAGLAPSPEMAPPPEPAPVNAFTFEADPSGLITLATGAPRSAAIGLSIGMPELDSRHGADGLALGAFRRRAAFENARFAIGEGLLEGEWRMSAEPRFDRATGRFTGYAGAARREFPHESLVRSAPASGGHGWAGLSATSTRQLIHELRTPLNAIQGYAEMIESQLVGPVTDEYRDMARRILADAHALLATFDDLDMASRIERGDHFAADERIDLEAAVHSVIGSFAQGGDPRIDVMITEPLPGIGGDRGQIERMLGHLIRAGRAALAGDERLDVRLATNPGGGSVSIVMQRPRTLRGISDQELLDNGYLVDQKLNDAPALGLAFTLKLVRGIAQHLGGSFEIAPDAFGLFLPVMPAAEGEQEHHR</sequence>
<evidence type="ECO:0000313" key="7">
    <source>
        <dbReference type="EMBL" id="MBT2185565.1"/>
    </source>
</evidence>